<dbReference type="RefSeq" id="WP_009142371.1">
    <property type="nucleotide sequence ID" value="NZ_GL830945.1"/>
</dbReference>
<dbReference type="eggNOG" id="COG1479">
    <property type="taxonomic scope" value="Bacteria"/>
</dbReference>
<sequence>MATTISVNKQSVAELLKTGRTKPFIIPEYQRPYAWTSEQVETLFEDIWEFATTIGGLDRNGSYFLGSIVSFENENSEQEIIDGQQRITSLFLLLRAIYTKLNKGDDVQTDAAQNFIRQIEPAIWRTDNRTGKVDYNNILLTSRVVDNEGNEILRNILKDGMANPDANDNYSKNYLLFQKLYDDHCAKSPLKVYDFIYALLNQAILLPICADSQDTALTIFSTLNNRGLPLSDADIFKAKIYNNLKDDEKEKFISQWKALEKEATEAHESIQQLFYYYMFYLRAKENDVSSTTPGVRKYYSTNKSERLFEPNLMERLKTVLNLWKVVNTNQDIPEENWDDDAKIRKALDILTSYPNEYWKYPVINYYLSHRNREMFNTEFLLFLNKLIEELMTRFLLFPNINAVKSDIMKLNAKIINDPHPDFDFREIDKSLLESQIRVPHRNIVRMLMKCYAYNHQEQLLPDNWQLEHILPRKWQESYFPDVDAEKVYEMIEHIGNKTPFERKLNIIASNGYFKKKQQEYQKSKIEVTKILIASTNNDWTLENIEHRDKIVATEIMQLLQDWESNYQKNRSNATLPTEEDLAMIEKFKQKGWI</sequence>
<gene>
    <name evidence="3" type="ORF">HMPREF9444_00144</name>
</gene>
<evidence type="ECO:0000259" key="2">
    <source>
        <dbReference type="Pfam" id="PF07510"/>
    </source>
</evidence>
<name>E8LHH1_SUCHY</name>
<dbReference type="Pfam" id="PF07510">
    <property type="entry name" value="GmrSD_C"/>
    <property type="match status" value="1"/>
</dbReference>
<keyword evidence="4" id="KW-1185">Reference proteome</keyword>
<dbReference type="PANTHER" id="PTHR35149">
    <property type="entry name" value="SLL5132 PROTEIN"/>
    <property type="match status" value="1"/>
</dbReference>
<dbReference type="Proteomes" id="UP000018458">
    <property type="component" value="Unassembled WGS sequence"/>
</dbReference>
<evidence type="ECO:0008006" key="5">
    <source>
        <dbReference type="Google" id="ProtNLM"/>
    </source>
</evidence>
<reference evidence="3 4" key="1">
    <citation type="submission" date="2011-01" db="EMBL/GenBank/DDBJ databases">
        <authorList>
            <person name="Weinstock G."/>
            <person name="Sodergren E."/>
            <person name="Clifton S."/>
            <person name="Fulton L."/>
            <person name="Fulton B."/>
            <person name="Courtney L."/>
            <person name="Fronick C."/>
            <person name="Harrison M."/>
            <person name="Strong C."/>
            <person name="Farmer C."/>
            <person name="Delahaunty K."/>
            <person name="Markovic C."/>
            <person name="Hall O."/>
            <person name="Minx P."/>
            <person name="Tomlinson C."/>
            <person name="Mitreva M."/>
            <person name="Hou S."/>
            <person name="Chen J."/>
            <person name="Wollam A."/>
            <person name="Pepin K.H."/>
            <person name="Johnson M."/>
            <person name="Bhonagiri V."/>
            <person name="Zhang X."/>
            <person name="Suruliraj S."/>
            <person name="Warren W."/>
            <person name="Chinwalla A."/>
            <person name="Mardis E.R."/>
            <person name="Wilson R.K."/>
        </authorList>
    </citation>
    <scope>NUCLEOTIDE SEQUENCE [LARGE SCALE GENOMIC DNA]</scope>
    <source>
        <strain evidence="4">DSM 22608 / JCM 16073 / KCTC 15190 / YIT 12066</strain>
    </source>
</reference>
<feature type="domain" description="GmrSD restriction endonucleases N-terminal" evidence="1">
    <location>
        <begin position="13"/>
        <end position="240"/>
    </location>
</feature>
<accession>E8LHH1</accession>
<dbReference type="AlphaFoldDB" id="E8LHH1"/>
<dbReference type="InterPro" id="IPR011089">
    <property type="entry name" value="GmrSD_C"/>
</dbReference>
<evidence type="ECO:0000313" key="3">
    <source>
        <dbReference type="EMBL" id="EFY07990.1"/>
    </source>
</evidence>
<protein>
    <recommendedName>
        <fullName evidence="5">DUF262 domain-containing protein</fullName>
    </recommendedName>
</protein>
<feature type="domain" description="GmrSD restriction endonucleases C-terminal" evidence="2">
    <location>
        <begin position="434"/>
        <end position="549"/>
    </location>
</feature>
<dbReference type="PANTHER" id="PTHR35149:SF2">
    <property type="entry name" value="DUF262 DOMAIN-CONTAINING PROTEIN"/>
    <property type="match status" value="1"/>
</dbReference>
<dbReference type="OrthoDB" id="9798761at2"/>
<dbReference type="InterPro" id="IPR004919">
    <property type="entry name" value="GmrSD_N"/>
</dbReference>
<organism evidence="3 4">
    <name type="scientific">Succinatimonas hippei (strain DSM 22608 / JCM 16073 / KCTC 15190 / YIT 12066)</name>
    <dbReference type="NCBI Taxonomy" id="762983"/>
    <lineage>
        <taxon>Bacteria</taxon>
        <taxon>Pseudomonadati</taxon>
        <taxon>Pseudomonadota</taxon>
        <taxon>Gammaproteobacteria</taxon>
        <taxon>Aeromonadales</taxon>
        <taxon>Succinivibrionaceae</taxon>
        <taxon>Succinatimonas</taxon>
    </lineage>
</organism>
<evidence type="ECO:0000313" key="4">
    <source>
        <dbReference type="Proteomes" id="UP000018458"/>
    </source>
</evidence>
<dbReference type="EMBL" id="AEVO01000007">
    <property type="protein sequence ID" value="EFY07990.1"/>
    <property type="molecule type" value="Genomic_DNA"/>
</dbReference>
<proteinExistence type="predicted"/>
<comment type="caution">
    <text evidence="3">The sequence shown here is derived from an EMBL/GenBank/DDBJ whole genome shotgun (WGS) entry which is preliminary data.</text>
</comment>
<evidence type="ECO:0000259" key="1">
    <source>
        <dbReference type="Pfam" id="PF03235"/>
    </source>
</evidence>
<dbReference type="HOGENOM" id="CLU_011736_5_0_6"/>
<dbReference type="Pfam" id="PF03235">
    <property type="entry name" value="GmrSD_N"/>
    <property type="match status" value="1"/>
</dbReference>